<evidence type="ECO:0000259" key="1">
    <source>
        <dbReference type="Pfam" id="PF01548"/>
    </source>
</evidence>
<gene>
    <name evidence="3" type="ORF">GCM10011403_24900</name>
</gene>
<dbReference type="Pfam" id="PF02371">
    <property type="entry name" value="Transposase_20"/>
    <property type="match status" value="1"/>
</dbReference>
<dbReference type="NCBIfam" id="NF033542">
    <property type="entry name" value="transpos_IS110"/>
    <property type="match status" value="1"/>
</dbReference>
<dbReference type="RefSeq" id="WP_068810180.1">
    <property type="nucleotide sequence ID" value="NZ_BMIY01000010.1"/>
</dbReference>
<sequence length="338" mass="38232">MNNINVVGIDLAKSIFQVCCADNKGKIILNRSLRRAQILKFFSNLKPVLVGMESCSSSHYWARELTKLGHEVKLMPPQYVKPYVKTNKNDAADAEAICEAVTRPNMRFVSVKSPEQQALLLIHREREGVIRDRTSLINRIRASMQEFGISVPAGRYQLAKWFRTDFADAELRMPSLLFDHIRSMEVRLRELEEYIKRLDTLIDTTSKASQLCKSLIEIPGVGRLTASAIVASVGDAKSFKSGRQFSAWLGLVLKQHSSGGKNTLMGISKRGDTYMRRMLIHGARAVIRHIKPGKPFYEWVNELLSRMHKNKVVVALANKLARISWAILVHDRAFASNN</sequence>
<dbReference type="InterPro" id="IPR002525">
    <property type="entry name" value="Transp_IS110-like_N"/>
</dbReference>
<evidence type="ECO:0000259" key="2">
    <source>
        <dbReference type="Pfam" id="PF02371"/>
    </source>
</evidence>
<dbReference type="OrthoDB" id="5289737at2"/>
<evidence type="ECO:0000313" key="4">
    <source>
        <dbReference type="Proteomes" id="UP000627715"/>
    </source>
</evidence>
<dbReference type="AlphaFoldDB" id="A0A916QMQ1"/>
<comment type="caution">
    <text evidence="3">The sequence shown here is derived from an EMBL/GenBank/DDBJ whole genome shotgun (WGS) entry which is preliminary data.</text>
</comment>
<dbReference type="PANTHER" id="PTHR33055">
    <property type="entry name" value="TRANSPOSASE FOR INSERTION SEQUENCE ELEMENT IS1111A"/>
    <property type="match status" value="1"/>
</dbReference>
<dbReference type="GO" id="GO:0006313">
    <property type="term" value="P:DNA transposition"/>
    <property type="evidence" value="ECO:0007669"/>
    <property type="project" value="InterPro"/>
</dbReference>
<reference evidence="3" key="2">
    <citation type="submission" date="2020-09" db="EMBL/GenBank/DDBJ databases">
        <authorList>
            <person name="Sun Q."/>
            <person name="Zhou Y."/>
        </authorList>
    </citation>
    <scope>NUCLEOTIDE SEQUENCE</scope>
    <source>
        <strain evidence="3">CGMCC 1.15425</strain>
    </source>
</reference>
<dbReference type="Proteomes" id="UP000627715">
    <property type="component" value="Unassembled WGS sequence"/>
</dbReference>
<protein>
    <submittedName>
        <fullName evidence="3">IS110 family transposase</fullName>
    </submittedName>
</protein>
<feature type="domain" description="Transposase IS116/IS110/IS902 C-terminal" evidence="2">
    <location>
        <begin position="213"/>
        <end position="297"/>
    </location>
</feature>
<accession>A0A916QMQ1</accession>
<dbReference type="Pfam" id="PF01548">
    <property type="entry name" value="DEDD_Tnp_IS110"/>
    <property type="match status" value="1"/>
</dbReference>
<dbReference type="PANTHER" id="PTHR33055:SF3">
    <property type="entry name" value="PUTATIVE TRANSPOSASE FOR IS117-RELATED"/>
    <property type="match status" value="1"/>
</dbReference>
<proteinExistence type="predicted"/>
<dbReference type="InterPro" id="IPR003346">
    <property type="entry name" value="Transposase_20"/>
</dbReference>
<dbReference type="GO" id="GO:0004803">
    <property type="term" value="F:transposase activity"/>
    <property type="evidence" value="ECO:0007669"/>
    <property type="project" value="InterPro"/>
</dbReference>
<feature type="domain" description="Transposase IS110-like N-terminal" evidence="1">
    <location>
        <begin position="7"/>
        <end position="147"/>
    </location>
</feature>
<dbReference type="InterPro" id="IPR047650">
    <property type="entry name" value="Transpos_IS110"/>
</dbReference>
<evidence type="ECO:0000313" key="3">
    <source>
        <dbReference type="EMBL" id="GFZ80602.1"/>
    </source>
</evidence>
<reference evidence="3" key="1">
    <citation type="journal article" date="2014" name="Int. J. Syst. Evol. Microbiol.">
        <title>Complete genome sequence of Corynebacterium casei LMG S-19264T (=DSM 44701T), isolated from a smear-ripened cheese.</title>
        <authorList>
            <consortium name="US DOE Joint Genome Institute (JGI-PGF)"/>
            <person name="Walter F."/>
            <person name="Albersmeier A."/>
            <person name="Kalinowski J."/>
            <person name="Ruckert C."/>
        </authorList>
    </citation>
    <scope>NUCLEOTIDE SEQUENCE</scope>
    <source>
        <strain evidence="3">CGMCC 1.15425</strain>
    </source>
</reference>
<name>A0A916QMQ1_9GAMM</name>
<organism evidence="3 4">
    <name type="scientific">Pseudohongiella nitratireducens</name>
    <dbReference type="NCBI Taxonomy" id="1768907"/>
    <lineage>
        <taxon>Bacteria</taxon>
        <taxon>Pseudomonadati</taxon>
        <taxon>Pseudomonadota</taxon>
        <taxon>Gammaproteobacteria</taxon>
        <taxon>Pseudomonadales</taxon>
        <taxon>Pseudohongiellaceae</taxon>
        <taxon>Pseudohongiella</taxon>
    </lineage>
</organism>
<keyword evidence="4" id="KW-1185">Reference proteome</keyword>
<dbReference type="EMBL" id="BMIY01000010">
    <property type="protein sequence ID" value="GFZ80602.1"/>
    <property type="molecule type" value="Genomic_DNA"/>
</dbReference>
<dbReference type="GO" id="GO:0003677">
    <property type="term" value="F:DNA binding"/>
    <property type="evidence" value="ECO:0007669"/>
    <property type="project" value="InterPro"/>
</dbReference>